<comment type="caution">
    <text evidence="2">The sequence shown here is derived from an EMBL/GenBank/DDBJ whole genome shotgun (WGS) entry which is preliminary data.</text>
</comment>
<name>A0ABU9PRP4_9BURK</name>
<dbReference type="EMBL" id="JBANDC010000002">
    <property type="protein sequence ID" value="MEM4986641.1"/>
    <property type="molecule type" value="Genomic_DNA"/>
</dbReference>
<dbReference type="Proteomes" id="UP001495910">
    <property type="component" value="Unassembled WGS sequence"/>
</dbReference>
<keyword evidence="1" id="KW-1133">Transmembrane helix</keyword>
<feature type="transmembrane region" description="Helical" evidence="1">
    <location>
        <begin position="20"/>
        <end position="41"/>
    </location>
</feature>
<sequence length="194" mass="20977">MTPVDNAALPTLPQLRKATGIAIIAAAAMLVAFVLPAEYGIDVTGIGKLLQIKKLGADSAEAPLSPALPATAAAVAPEVTLVKSRMPFNESEMSLILQPNQGGEIKALMRQGEHFVYTWSAEGGKVTVDMHGERPNAGKEFTRYWKDKQQAGDQGSFVAPFDGIHGWFWRNHSDKPVTIKVKVSGFFEKLYVPS</sequence>
<protein>
    <submittedName>
        <fullName evidence="2">Transmembrane anchor protein</fullName>
    </submittedName>
</protein>
<gene>
    <name evidence="2" type="ORF">V8G57_04475</name>
</gene>
<proteinExistence type="predicted"/>
<accession>A0ABU9PRP4</accession>
<organism evidence="2 3">
    <name type="scientific">Collimonas rhizosphaerae</name>
    <dbReference type="NCBI Taxonomy" id="3126357"/>
    <lineage>
        <taxon>Bacteria</taxon>
        <taxon>Pseudomonadati</taxon>
        <taxon>Pseudomonadota</taxon>
        <taxon>Betaproteobacteria</taxon>
        <taxon>Burkholderiales</taxon>
        <taxon>Oxalobacteraceae</taxon>
        <taxon>Collimonas</taxon>
    </lineage>
</organism>
<evidence type="ECO:0000256" key="1">
    <source>
        <dbReference type="SAM" id="Phobius"/>
    </source>
</evidence>
<keyword evidence="1 2" id="KW-0812">Transmembrane</keyword>
<evidence type="ECO:0000313" key="2">
    <source>
        <dbReference type="EMBL" id="MEM4986641.1"/>
    </source>
</evidence>
<reference evidence="2 3" key="1">
    <citation type="submission" date="2024-02" db="EMBL/GenBank/DDBJ databases">
        <title>Draft genome sequence of Collimonas sp. strain H4R21, an effective mineral-weathering bacterial strain isolated from the beech rhizosphere.</title>
        <authorList>
            <person name="Morin E."/>
            <person name="Uroz S."/>
            <person name="Leveau J.H.J."/>
            <person name="Kumar R."/>
            <person name="Rey M.W."/>
            <person name="Pham J."/>
        </authorList>
    </citation>
    <scope>NUCLEOTIDE SEQUENCE [LARGE SCALE GENOMIC DNA]</scope>
    <source>
        <strain evidence="2 3">H4R21</strain>
    </source>
</reference>
<evidence type="ECO:0000313" key="3">
    <source>
        <dbReference type="Proteomes" id="UP001495910"/>
    </source>
</evidence>
<dbReference type="RefSeq" id="WP_342828337.1">
    <property type="nucleotide sequence ID" value="NZ_JBANDC010000002.1"/>
</dbReference>
<keyword evidence="1" id="KW-0472">Membrane</keyword>
<keyword evidence="3" id="KW-1185">Reference proteome</keyword>